<feature type="domain" description="AMP-binding enzyme C-terminal" evidence="4">
    <location>
        <begin position="451"/>
        <end position="524"/>
    </location>
</feature>
<name>A0A9D2H2N0_9FIRM</name>
<organism evidence="5 6">
    <name type="scientific">Candidatus Gallimonas gallistercoris</name>
    <dbReference type="NCBI Taxonomy" id="2838602"/>
    <lineage>
        <taxon>Bacteria</taxon>
        <taxon>Bacillati</taxon>
        <taxon>Bacillota</taxon>
        <taxon>Clostridia</taxon>
        <taxon>Candidatus Gallimonas</taxon>
    </lineage>
</organism>
<dbReference type="AlphaFoldDB" id="A0A9D2H2N0"/>
<dbReference type="InterPro" id="IPR045851">
    <property type="entry name" value="AMP-bd_C_sf"/>
</dbReference>
<accession>A0A9D2H2N0</accession>
<evidence type="ECO:0000313" key="6">
    <source>
        <dbReference type="Proteomes" id="UP000824221"/>
    </source>
</evidence>
<dbReference type="InterPro" id="IPR042099">
    <property type="entry name" value="ANL_N_sf"/>
</dbReference>
<gene>
    <name evidence="5" type="ORF">H9797_05520</name>
</gene>
<dbReference type="Gene3D" id="3.40.50.12780">
    <property type="entry name" value="N-terminal domain of ligase-like"/>
    <property type="match status" value="1"/>
</dbReference>
<dbReference type="GO" id="GO:0006631">
    <property type="term" value="P:fatty acid metabolic process"/>
    <property type="evidence" value="ECO:0007669"/>
    <property type="project" value="TreeGrafter"/>
</dbReference>
<dbReference type="Gene3D" id="3.30.300.30">
    <property type="match status" value="1"/>
</dbReference>
<keyword evidence="2 5" id="KW-0436">Ligase</keyword>
<evidence type="ECO:0000256" key="1">
    <source>
        <dbReference type="ARBA" id="ARBA00006432"/>
    </source>
</evidence>
<feature type="domain" description="AMP-dependent synthetase/ligase" evidence="3">
    <location>
        <begin position="39"/>
        <end position="401"/>
    </location>
</feature>
<dbReference type="InterPro" id="IPR020845">
    <property type="entry name" value="AMP-binding_CS"/>
</dbReference>
<dbReference type="InterPro" id="IPR000873">
    <property type="entry name" value="AMP-dep_synth/lig_dom"/>
</dbReference>
<evidence type="ECO:0000259" key="4">
    <source>
        <dbReference type="Pfam" id="PF13193"/>
    </source>
</evidence>
<dbReference type="Pfam" id="PF00501">
    <property type="entry name" value="AMP-binding"/>
    <property type="match status" value="1"/>
</dbReference>
<evidence type="ECO:0000259" key="3">
    <source>
        <dbReference type="Pfam" id="PF00501"/>
    </source>
</evidence>
<reference evidence="5" key="1">
    <citation type="journal article" date="2021" name="PeerJ">
        <title>Extensive microbial diversity within the chicken gut microbiome revealed by metagenomics and culture.</title>
        <authorList>
            <person name="Gilroy R."/>
            <person name="Ravi A."/>
            <person name="Getino M."/>
            <person name="Pursley I."/>
            <person name="Horton D.L."/>
            <person name="Alikhan N.F."/>
            <person name="Baker D."/>
            <person name="Gharbi K."/>
            <person name="Hall N."/>
            <person name="Watson M."/>
            <person name="Adriaenssens E.M."/>
            <person name="Foster-Nyarko E."/>
            <person name="Jarju S."/>
            <person name="Secka A."/>
            <person name="Antonio M."/>
            <person name="Oren A."/>
            <person name="Chaudhuri R.R."/>
            <person name="La Ragione R."/>
            <person name="Hildebrand F."/>
            <person name="Pallen M.J."/>
        </authorList>
    </citation>
    <scope>NUCLEOTIDE SEQUENCE</scope>
    <source>
        <strain evidence="5">CHK156-179</strain>
    </source>
</reference>
<dbReference type="Proteomes" id="UP000824221">
    <property type="component" value="Unassembled WGS sequence"/>
</dbReference>
<evidence type="ECO:0000313" key="5">
    <source>
        <dbReference type="EMBL" id="HJA02817.1"/>
    </source>
</evidence>
<dbReference type="EMBL" id="DXAJ01000084">
    <property type="protein sequence ID" value="HJA02817.1"/>
    <property type="molecule type" value="Genomic_DNA"/>
</dbReference>
<dbReference type="PANTHER" id="PTHR43201">
    <property type="entry name" value="ACYL-COA SYNTHETASE"/>
    <property type="match status" value="1"/>
</dbReference>
<dbReference type="GO" id="GO:0031956">
    <property type="term" value="F:medium-chain fatty acid-CoA ligase activity"/>
    <property type="evidence" value="ECO:0007669"/>
    <property type="project" value="TreeGrafter"/>
</dbReference>
<comment type="similarity">
    <text evidence="1">Belongs to the ATP-dependent AMP-binding enzyme family.</text>
</comment>
<protein>
    <submittedName>
        <fullName evidence="5">Acyl--CoA ligase</fullName>
    </submittedName>
</protein>
<evidence type="ECO:0000256" key="2">
    <source>
        <dbReference type="ARBA" id="ARBA00022598"/>
    </source>
</evidence>
<dbReference type="Pfam" id="PF13193">
    <property type="entry name" value="AMP-binding_C"/>
    <property type="match status" value="1"/>
</dbReference>
<dbReference type="SUPFAM" id="SSF56801">
    <property type="entry name" value="Acetyl-CoA synthetase-like"/>
    <property type="match status" value="1"/>
</dbReference>
<sequence>MPITQLLERNASVYPNDVALVELNPEIQEKSRRTWREYALVEGNPLCHYRREITWRVFDEKANRVANMLLARGIKKGDKVGILLMNCLEWLPIYFGILKTGALAVPLNYRYTAEEIRYCVDLAEVNILLFGPEFIGRVEEIADEIGKNRILLFVGGVMVPTFAESYDQQVNNYSSVAPDVELSDEDDAAIYFSSGTTGFPKAILHAHRSLMHAAQVEYIHHRQTRDDVFLLIPPLYHTGAKMHWMGSLMSASKAVLLRGISPEAIMETISNERCTIVWLLVPWAQDILEKLDSGELKLNNFNIRQFRLMHIGAQPVPQSLIKRWQAYFPGQAYDTNYGLSESIGPGAVHLGIGNLKKVGAIGIPGYGWQARIVKEDGVTEVEQGEVGELSLKGPGIMRCYYRNEEATKEVMRGEWLLTGDMARQDEDGFYYLVDRKKDVIVSGGENLYPVEIENFLSKCPLIKDVAVIGLPDARLGEIACAIVETPAGVTCTEEDINEFSKELPRYKRPRRIIFAKVPRNATGKIEKPLLRKMYHADNIVDEQNRS</sequence>
<dbReference type="PROSITE" id="PS00455">
    <property type="entry name" value="AMP_BINDING"/>
    <property type="match status" value="1"/>
</dbReference>
<comment type="caution">
    <text evidence="5">The sequence shown here is derived from an EMBL/GenBank/DDBJ whole genome shotgun (WGS) entry which is preliminary data.</text>
</comment>
<dbReference type="InterPro" id="IPR025110">
    <property type="entry name" value="AMP-bd_C"/>
</dbReference>
<reference evidence="5" key="2">
    <citation type="submission" date="2021-04" db="EMBL/GenBank/DDBJ databases">
        <authorList>
            <person name="Gilroy R."/>
        </authorList>
    </citation>
    <scope>NUCLEOTIDE SEQUENCE</scope>
    <source>
        <strain evidence="5">CHK156-179</strain>
    </source>
</reference>
<proteinExistence type="inferred from homology"/>
<dbReference type="PANTHER" id="PTHR43201:SF5">
    <property type="entry name" value="MEDIUM-CHAIN ACYL-COA LIGASE ACSF2, MITOCHONDRIAL"/>
    <property type="match status" value="1"/>
</dbReference>